<protein>
    <submittedName>
        <fullName evidence="1">Uncharacterized protein</fullName>
    </submittedName>
</protein>
<sequence length="42" mass="4886">MTRPFLKLTDHEAARRFHAHRASLRARRLNLRPPGGWPRPAA</sequence>
<dbReference type="AlphaFoldDB" id="A0A1I0JII7"/>
<evidence type="ECO:0000313" key="2">
    <source>
        <dbReference type="Proteomes" id="UP000199180"/>
    </source>
</evidence>
<dbReference type="EMBL" id="FOHO01000027">
    <property type="protein sequence ID" value="SEU09377.1"/>
    <property type="molecule type" value="Genomic_DNA"/>
</dbReference>
<accession>A0A1I0JII7</accession>
<keyword evidence="2" id="KW-1185">Reference proteome</keyword>
<dbReference type="STRING" id="364199.SAMN04489858_1276"/>
<gene>
    <name evidence="1" type="ORF">SAMN04489858_1276</name>
</gene>
<organism evidence="1 2">
    <name type="scientific">Paracoccus homiensis</name>
    <dbReference type="NCBI Taxonomy" id="364199"/>
    <lineage>
        <taxon>Bacteria</taxon>
        <taxon>Pseudomonadati</taxon>
        <taxon>Pseudomonadota</taxon>
        <taxon>Alphaproteobacteria</taxon>
        <taxon>Rhodobacterales</taxon>
        <taxon>Paracoccaceae</taxon>
        <taxon>Paracoccus</taxon>
    </lineage>
</organism>
<name>A0A1I0JII7_9RHOB</name>
<evidence type="ECO:0000313" key="1">
    <source>
        <dbReference type="EMBL" id="SEU09377.1"/>
    </source>
</evidence>
<reference evidence="1 2" key="1">
    <citation type="submission" date="2016-10" db="EMBL/GenBank/DDBJ databases">
        <authorList>
            <person name="de Groot N.N."/>
        </authorList>
    </citation>
    <scope>NUCLEOTIDE SEQUENCE [LARGE SCALE GENOMIC DNA]</scope>
    <source>
        <strain evidence="1 2">DSM 17862</strain>
    </source>
</reference>
<proteinExistence type="predicted"/>
<dbReference type="RefSeq" id="WP_281249187.1">
    <property type="nucleotide sequence ID" value="NZ_CP177222.1"/>
</dbReference>
<dbReference type="Proteomes" id="UP000199180">
    <property type="component" value="Unassembled WGS sequence"/>
</dbReference>